<evidence type="ECO:0008006" key="7">
    <source>
        <dbReference type="Google" id="ProtNLM"/>
    </source>
</evidence>
<dbReference type="GO" id="GO:0006412">
    <property type="term" value="P:translation"/>
    <property type="evidence" value="ECO:0007669"/>
    <property type="project" value="InterPro"/>
</dbReference>
<dbReference type="GO" id="GO:0005840">
    <property type="term" value="C:ribosome"/>
    <property type="evidence" value="ECO:0007669"/>
    <property type="project" value="UniProtKB-KW"/>
</dbReference>
<accession>A0AAV2RWW0</accession>
<evidence type="ECO:0000256" key="4">
    <source>
        <dbReference type="RuleBase" id="RU000561"/>
    </source>
</evidence>
<evidence type="ECO:0000313" key="5">
    <source>
        <dbReference type="EMBL" id="CAL4144993.1"/>
    </source>
</evidence>
<keyword evidence="6" id="KW-1185">Reference proteome</keyword>
<comment type="similarity">
    <text evidence="1 4">Belongs to the bacterial ribosomal protein bL20 family.</text>
</comment>
<dbReference type="Proteomes" id="UP001497623">
    <property type="component" value="Unassembled WGS sequence"/>
</dbReference>
<dbReference type="PANTHER" id="PTHR10986">
    <property type="entry name" value="39S RIBOSOMAL PROTEIN L20"/>
    <property type="match status" value="1"/>
</dbReference>
<dbReference type="GO" id="GO:0019843">
    <property type="term" value="F:rRNA binding"/>
    <property type="evidence" value="ECO:0007669"/>
    <property type="project" value="InterPro"/>
</dbReference>
<dbReference type="Gene3D" id="6.10.160.10">
    <property type="match status" value="1"/>
</dbReference>
<dbReference type="AlphaFoldDB" id="A0AAV2RWW0"/>
<evidence type="ECO:0000256" key="1">
    <source>
        <dbReference type="ARBA" id="ARBA00007698"/>
    </source>
</evidence>
<comment type="caution">
    <text evidence="5">The sequence shown here is derived from an EMBL/GenBank/DDBJ whole genome shotgun (WGS) entry which is preliminary data.</text>
</comment>
<dbReference type="Pfam" id="PF00453">
    <property type="entry name" value="Ribosomal_L20"/>
    <property type="match status" value="1"/>
</dbReference>
<evidence type="ECO:0000313" key="6">
    <source>
        <dbReference type="Proteomes" id="UP001497623"/>
    </source>
</evidence>
<dbReference type="SUPFAM" id="SSF74731">
    <property type="entry name" value="Ribosomal protein L20"/>
    <property type="match status" value="1"/>
</dbReference>
<evidence type="ECO:0000256" key="2">
    <source>
        <dbReference type="ARBA" id="ARBA00022980"/>
    </source>
</evidence>
<dbReference type="EMBL" id="CAXKWB010034566">
    <property type="protein sequence ID" value="CAL4144993.1"/>
    <property type="molecule type" value="Genomic_DNA"/>
</dbReference>
<dbReference type="PRINTS" id="PR00062">
    <property type="entry name" value="RIBOSOMALL20"/>
</dbReference>
<dbReference type="NCBIfam" id="TIGR01032">
    <property type="entry name" value="rplT_bact"/>
    <property type="match status" value="1"/>
</dbReference>
<protein>
    <recommendedName>
        <fullName evidence="7">Ribosomal protein L20</fullName>
    </recommendedName>
</protein>
<evidence type="ECO:0000256" key="3">
    <source>
        <dbReference type="ARBA" id="ARBA00023274"/>
    </source>
</evidence>
<keyword evidence="2 4" id="KW-0689">Ribosomal protein</keyword>
<sequence>MVISSPTLFARARGADKYWRRRRIMSLSQHYYGRKQNCFSIAIKYVNRALRYSTLHRQIKKREDKQLWNTRLEAASTELGTNWNSVKNTIDETGIALDRKSLQNLAIWEPRSFRGLASLAKAAETDGLNSLDALPHSRVITRSML</sequence>
<gene>
    <name evidence="5" type="ORF">MNOR_LOCUS29592</name>
</gene>
<dbReference type="InterPro" id="IPR035566">
    <property type="entry name" value="Ribosomal_protein_bL20_C"/>
</dbReference>
<dbReference type="Gene3D" id="1.10.1900.20">
    <property type="entry name" value="Ribosomal protein L20"/>
    <property type="match status" value="1"/>
</dbReference>
<proteinExistence type="inferred from homology"/>
<organism evidence="5 6">
    <name type="scientific">Meganyctiphanes norvegica</name>
    <name type="common">Northern krill</name>
    <name type="synonym">Thysanopoda norvegica</name>
    <dbReference type="NCBI Taxonomy" id="48144"/>
    <lineage>
        <taxon>Eukaryota</taxon>
        <taxon>Metazoa</taxon>
        <taxon>Ecdysozoa</taxon>
        <taxon>Arthropoda</taxon>
        <taxon>Crustacea</taxon>
        <taxon>Multicrustacea</taxon>
        <taxon>Malacostraca</taxon>
        <taxon>Eumalacostraca</taxon>
        <taxon>Eucarida</taxon>
        <taxon>Euphausiacea</taxon>
        <taxon>Euphausiidae</taxon>
        <taxon>Meganyctiphanes</taxon>
    </lineage>
</organism>
<dbReference type="GO" id="GO:1990904">
    <property type="term" value="C:ribonucleoprotein complex"/>
    <property type="evidence" value="ECO:0007669"/>
    <property type="project" value="UniProtKB-KW"/>
</dbReference>
<dbReference type="InterPro" id="IPR005813">
    <property type="entry name" value="Ribosomal_bL20"/>
</dbReference>
<dbReference type="GO" id="GO:0003735">
    <property type="term" value="F:structural constituent of ribosome"/>
    <property type="evidence" value="ECO:0007669"/>
    <property type="project" value="InterPro"/>
</dbReference>
<dbReference type="CDD" id="cd07026">
    <property type="entry name" value="Ribosomal_L20"/>
    <property type="match status" value="1"/>
</dbReference>
<name>A0AAV2RWW0_MEGNR</name>
<reference evidence="5 6" key="1">
    <citation type="submission" date="2024-05" db="EMBL/GenBank/DDBJ databases">
        <authorList>
            <person name="Wallberg A."/>
        </authorList>
    </citation>
    <scope>NUCLEOTIDE SEQUENCE [LARGE SCALE GENOMIC DNA]</scope>
</reference>
<keyword evidence="3 4" id="KW-0687">Ribonucleoprotein</keyword>